<dbReference type="AlphaFoldDB" id="A0A917SV72"/>
<organism evidence="1 2">
    <name type="scientific">Nakamurella endophytica</name>
    <dbReference type="NCBI Taxonomy" id="1748367"/>
    <lineage>
        <taxon>Bacteria</taxon>
        <taxon>Bacillati</taxon>
        <taxon>Actinomycetota</taxon>
        <taxon>Actinomycetes</taxon>
        <taxon>Nakamurellales</taxon>
        <taxon>Nakamurellaceae</taxon>
        <taxon>Nakamurella</taxon>
    </lineage>
</organism>
<evidence type="ECO:0000313" key="1">
    <source>
        <dbReference type="EMBL" id="GGL97735.1"/>
    </source>
</evidence>
<gene>
    <name evidence="1" type="ORF">GCM10011594_16990</name>
</gene>
<dbReference type="InterPro" id="IPR014543">
    <property type="entry name" value="UCP028291"/>
</dbReference>
<reference evidence="1" key="1">
    <citation type="journal article" date="2014" name="Int. J. Syst. Evol. Microbiol.">
        <title>Complete genome sequence of Corynebacterium casei LMG S-19264T (=DSM 44701T), isolated from a smear-ripened cheese.</title>
        <authorList>
            <consortium name="US DOE Joint Genome Institute (JGI-PGF)"/>
            <person name="Walter F."/>
            <person name="Albersmeier A."/>
            <person name="Kalinowski J."/>
            <person name="Ruckert C."/>
        </authorList>
    </citation>
    <scope>NUCLEOTIDE SEQUENCE</scope>
    <source>
        <strain evidence="1">CGMCC 4.7308</strain>
    </source>
</reference>
<evidence type="ECO:0000313" key="2">
    <source>
        <dbReference type="Proteomes" id="UP000655208"/>
    </source>
</evidence>
<sequence length="94" mass="10172">MLSSRADVATATPERYAKQLVFHLGRRLEWHVDGDTSTADIAGSTAVVRVAAAAVVLEAHAPDAESLERVQHVLGSHLERFGQRQELVVSWVAG</sequence>
<name>A0A917SV72_9ACTN</name>
<keyword evidence="2" id="KW-1185">Reference proteome</keyword>
<proteinExistence type="predicted"/>
<dbReference type="Proteomes" id="UP000655208">
    <property type="component" value="Unassembled WGS sequence"/>
</dbReference>
<protein>
    <recommendedName>
        <fullName evidence="3">DUF2218 domain-containing protein</fullName>
    </recommendedName>
</protein>
<dbReference type="Pfam" id="PF09981">
    <property type="entry name" value="DUF2218"/>
    <property type="match status" value="1"/>
</dbReference>
<dbReference type="Gene3D" id="3.30.310.50">
    <property type="entry name" value="Alpha-D-phosphohexomutase, C-terminal domain"/>
    <property type="match status" value="1"/>
</dbReference>
<comment type="caution">
    <text evidence="1">The sequence shown here is derived from an EMBL/GenBank/DDBJ whole genome shotgun (WGS) entry which is preliminary data.</text>
</comment>
<dbReference type="EMBL" id="BMNA01000003">
    <property type="protein sequence ID" value="GGL97735.1"/>
    <property type="molecule type" value="Genomic_DNA"/>
</dbReference>
<accession>A0A917SV72</accession>
<evidence type="ECO:0008006" key="3">
    <source>
        <dbReference type="Google" id="ProtNLM"/>
    </source>
</evidence>
<reference evidence="1" key="2">
    <citation type="submission" date="2020-09" db="EMBL/GenBank/DDBJ databases">
        <authorList>
            <person name="Sun Q."/>
            <person name="Zhou Y."/>
        </authorList>
    </citation>
    <scope>NUCLEOTIDE SEQUENCE</scope>
    <source>
        <strain evidence="1">CGMCC 4.7308</strain>
    </source>
</reference>